<feature type="domain" description="SIS" evidence="1">
    <location>
        <begin position="1"/>
        <end position="65"/>
    </location>
</feature>
<dbReference type="InterPro" id="IPR035472">
    <property type="entry name" value="RpiR-like_SIS"/>
</dbReference>
<dbReference type="Pfam" id="PF01380">
    <property type="entry name" value="SIS"/>
    <property type="match status" value="1"/>
</dbReference>
<dbReference type="Gene3D" id="3.40.50.10490">
    <property type="entry name" value="Glucose-6-phosphate isomerase like protein, domain 1"/>
    <property type="match status" value="1"/>
</dbReference>
<dbReference type="SUPFAM" id="SSF53697">
    <property type="entry name" value="SIS domain"/>
    <property type="match status" value="1"/>
</dbReference>
<dbReference type="GO" id="GO:0003700">
    <property type="term" value="F:DNA-binding transcription factor activity"/>
    <property type="evidence" value="ECO:0007669"/>
    <property type="project" value="InterPro"/>
</dbReference>
<dbReference type="PANTHER" id="PTHR30514:SF1">
    <property type="entry name" value="HTH-TYPE TRANSCRIPTIONAL REGULATOR HEXR-RELATED"/>
    <property type="match status" value="1"/>
</dbReference>
<dbReference type="AlphaFoldDB" id="A0A645FZZ1"/>
<dbReference type="InterPro" id="IPR047640">
    <property type="entry name" value="RpiR-like"/>
</dbReference>
<dbReference type="GO" id="GO:1901135">
    <property type="term" value="P:carbohydrate derivative metabolic process"/>
    <property type="evidence" value="ECO:0007669"/>
    <property type="project" value="InterPro"/>
</dbReference>
<sequence>MAKENGATVIVITSYTESPLSKLADVTLCGAAKETQYRSEAMASRLAHLAIGDVLYVGVMLRHQEQIVANMHKIRQAIAIRQLTY</sequence>
<dbReference type="InterPro" id="IPR046348">
    <property type="entry name" value="SIS_dom_sf"/>
</dbReference>
<dbReference type="GO" id="GO:0097367">
    <property type="term" value="F:carbohydrate derivative binding"/>
    <property type="evidence" value="ECO:0007669"/>
    <property type="project" value="InterPro"/>
</dbReference>
<comment type="caution">
    <text evidence="2">The sequence shown here is derived from an EMBL/GenBank/DDBJ whole genome shotgun (WGS) entry which is preliminary data.</text>
</comment>
<dbReference type="CDD" id="cd05013">
    <property type="entry name" value="SIS_RpiR"/>
    <property type="match status" value="1"/>
</dbReference>
<dbReference type="GO" id="GO:0003677">
    <property type="term" value="F:DNA binding"/>
    <property type="evidence" value="ECO:0007669"/>
    <property type="project" value="InterPro"/>
</dbReference>
<dbReference type="EMBL" id="VSSQ01067606">
    <property type="protein sequence ID" value="MPN19965.1"/>
    <property type="molecule type" value="Genomic_DNA"/>
</dbReference>
<proteinExistence type="predicted"/>
<dbReference type="InterPro" id="IPR001347">
    <property type="entry name" value="SIS_dom"/>
</dbReference>
<protein>
    <submittedName>
        <fullName evidence="2">HTH-type transcriptional regulator MurR</fullName>
    </submittedName>
</protein>
<gene>
    <name evidence="2" type="primary">murR_20</name>
    <name evidence="2" type="ORF">SDC9_167340</name>
</gene>
<organism evidence="2">
    <name type="scientific">bioreactor metagenome</name>
    <dbReference type="NCBI Taxonomy" id="1076179"/>
    <lineage>
        <taxon>unclassified sequences</taxon>
        <taxon>metagenomes</taxon>
        <taxon>ecological metagenomes</taxon>
    </lineage>
</organism>
<accession>A0A645FZZ1</accession>
<dbReference type="PROSITE" id="PS51464">
    <property type="entry name" value="SIS"/>
    <property type="match status" value="1"/>
</dbReference>
<evidence type="ECO:0000259" key="1">
    <source>
        <dbReference type="PROSITE" id="PS51464"/>
    </source>
</evidence>
<reference evidence="2" key="1">
    <citation type="submission" date="2019-08" db="EMBL/GenBank/DDBJ databases">
        <authorList>
            <person name="Kucharzyk K."/>
            <person name="Murdoch R.W."/>
            <person name="Higgins S."/>
            <person name="Loffler F."/>
        </authorList>
    </citation>
    <scope>NUCLEOTIDE SEQUENCE</scope>
</reference>
<evidence type="ECO:0000313" key="2">
    <source>
        <dbReference type="EMBL" id="MPN19965.1"/>
    </source>
</evidence>
<dbReference type="PANTHER" id="PTHR30514">
    <property type="entry name" value="GLUCOKINASE"/>
    <property type="match status" value="1"/>
</dbReference>
<name>A0A645FZZ1_9ZZZZ</name>